<sequence>MAEETAMTNGVEENQAAADSFYDLDQGGNETKLKQKIASLETEKKSLGDENDEIKFPEESNLKLRVAELEREVEQSEEAQRALESIAGRAAELETHVSRLQHDLISAMSDGDEANKEVAELKREVSEKEVRIEEVKKEKSEAEKKVRELERKIGVLEVKEIEEKSKKVRLEEDMREKLSEKDKEIIECKKRIKELESQVVEKERLEKKLRESEEKMKEMEGKMVELQKEAKKAEEVIGGLKDWSKEVIDGIEIDSRQKGFKGQSPVVAIGSVGAVAVAAAVVYVCYSRRQ</sequence>
<evidence type="ECO:0000313" key="6">
    <source>
        <dbReference type="Proteomes" id="UP001151529"/>
    </source>
</evidence>
<dbReference type="PRINTS" id="PR00194">
    <property type="entry name" value="TROPOMYOSIN"/>
</dbReference>
<gene>
    <name evidence="5" type="ORF">OIU85_021479</name>
</gene>
<comment type="caution">
    <text evidence="5">The sequence shown here is derived from an EMBL/GenBank/DDBJ whole genome shotgun (WGS) entry which is preliminary data.</text>
</comment>
<dbReference type="InterPro" id="IPR000533">
    <property type="entry name" value="Tropomyosin"/>
</dbReference>
<dbReference type="Proteomes" id="UP001151529">
    <property type="component" value="Chromosome 2"/>
</dbReference>
<reference evidence="5" key="2">
    <citation type="journal article" date="2023" name="Int. J. Mol. Sci.">
        <title>De Novo Assembly and Annotation of 11 Diverse Shrub Willow (Salix) Genomes Reveals Novel Gene Organization in Sex-Linked Regions.</title>
        <authorList>
            <person name="Hyden B."/>
            <person name="Feng K."/>
            <person name="Yates T.B."/>
            <person name="Jawdy S."/>
            <person name="Cereghino C."/>
            <person name="Smart L.B."/>
            <person name="Muchero W."/>
        </authorList>
    </citation>
    <scope>NUCLEOTIDE SEQUENCE [LARGE SCALE GENOMIC DNA]</scope>
    <source>
        <tissue evidence="5">Shoot tip</tissue>
    </source>
</reference>
<keyword evidence="4" id="KW-1133">Transmembrane helix</keyword>
<feature type="compositionally biased region" description="Polar residues" evidence="3">
    <location>
        <begin position="1"/>
        <end position="12"/>
    </location>
</feature>
<proteinExistence type="predicted"/>
<evidence type="ECO:0000256" key="2">
    <source>
        <dbReference type="SAM" id="Coils"/>
    </source>
</evidence>
<dbReference type="EMBL" id="JAPFFL010000004">
    <property type="protein sequence ID" value="KAJ6730689.1"/>
    <property type="molecule type" value="Genomic_DNA"/>
</dbReference>
<evidence type="ECO:0000256" key="3">
    <source>
        <dbReference type="SAM" id="MobiDB-lite"/>
    </source>
</evidence>
<reference evidence="5" key="1">
    <citation type="submission" date="2022-11" db="EMBL/GenBank/DDBJ databases">
        <authorList>
            <person name="Hyden B.L."/>
            <person name="Feng K."/>
            <person name="Yates T."/>
            <person name="Jawdy S."/>
            <person name="Smart L.B."/>
            <person name="Muchero W."/>
        </authorList>
    </citation>
    <scope>NUCLEOTIDE SEQUENCE</scope>
    <source>
        <tissue evidence="5">Shoot tip</tissue>
    </source>
</reference>
<keyword evidence="1 2" id="KW-0175">Coiled coil</keyword>
<feature type="coiled-coil region" evidence="2">
    <location>
        <begin position="30"/>
        <end position="236"/>
    </location>
</feature>
<dbReference type="AlphaFoldDB" id="A0A9Q0UIE5"/>
<protein>
    <recommendedName>
        <fullName evidence="7">Peroxisomal and mitochondrial division factor 2-like</fullName>
    </recommendedName>
</protein>
<evidence type="ECO:0000256" key="4">
    <source>
        <dbReference type="SAM" id="Phobius"/>
    </source>
</evidence>
<evidence type="ECO:0000313" key="5">
    <source>
        <dbReference type="EMBL" id="KAJ6730689.1"/>
    </source>
</evidence>
<keyword evidence="4" id="KW-0472">Membrane</keyword>
<evidence type="ECO:0000256" key="1">
    <source>
        <dbReference type="ARBA" id="ARBA00023054"/>
    </source>
</evidence>
<feature type="transmembrane region" description="Helical" evidence="4">
    <location>
        <begin position="266"/>
        <end position="286"/>
    </location>
</feature>
<keyword evidence="6" id="KW-1185">Reference proteome</keyword>
<accession>A0A9Q0UIE5</accession>
<keyword evidence="4" id="KW-0812">Transmembrane</keyword>
<evidence type="ECO:0008006" key="7">
    <source>
        <dbReference type="Google" id="ProtNLM"/>
    </source>
</evidence>
<organism evidence="5 6">
    <name type="scientific">Salix viminalis</name>
    <name type="common">Common osier</name>
    <name type="synonym">Basket willow</name>
    <dbReference type="NCBI Taxonomy" id="40686"/>
    <lineage>
        <taxon>Eukaryota</taxon>
        <taxon>Viridiplantae</taxon>
        <taxon>Streptophyta</taxon>
        <taxon>Embryophyta</taxon>
        <taxon>Tracheophyta</taxon>
        <taxon>Spermatophyta</taxon>
        <taxon>Magnoliopsida</taxon>
        <taxon>eudicotyledons</taxon>
        <taxon>Gunneridae</taxon>
        <taxon>Pentapetalae</taxon>
        <taxon>rosids</taxon>
        <taxon>fabids</taxon>
        <taxon>Malpighiales</taxon>
        <taxon>Salicaceae</taxon>
        <taxon>Saliceae</taxon>
        <taxon>Salix</taxon>
    </lineage>
</organism>
<dbReference type="OrthoDB" id="1939306at2759"/>
<name>A0A9Q0UIE5_SALVM</name>
<feature type="region of interest" description="Disordered" evidence="3">
    <location>
        <begin position="1"/>
        <end position="28"/>
    </location>
</feature>